<name>A0A1S0TL36_LOALO</name>
<reference evidence="2" key="1">
    <citation type="submission" date="2012-04" db="EMBL/GenBank/DDBJ databases">
        <title>The Genome Sequence of Loa loa.</title>
        <authorList>
            <consortium name="The Broad Institute Genome Sequencing Platform"/>
            <consortium name="Broad Institute Genome Sequencing Center for Infectious Disease"/>
            <person name="Nutman T.B."/>
            <person name="Fink D.L."/>
            <person name="Russ C."/>
            <person name="Young S."/>
            <person name="Zeng Q."/>
            <person name="Gargeya S."/>
            <person name="Alvarado L."/>
            <person name="Berlin A."/>
            <person name="Chapman S.B."/>
            <person name="Chen Z."/>
            <person name="Freedman E."/>
            <person name="Gellesch M."/>
            <person name="Goldberg J."/>
            <person name="Griggs A."/>
            <person name="Gujja S."/>
            <person name="Heilman E.R."/>
            <person name="Heiman D."/>
            <person name="Howarth C."/>
            <person name="Mehta T."/>
            <person name="Neiman D."/>
            <person name="Pearson M."/>
            <person name="Roberts A."/>
            <person name="Saif S."/>
            <person name="Shea T."/>
            <person name="Shenoy N."/>
            <person name="Sisk P."/>
            <person name="Stolte C."/>
            <person name="Sykes S."/>
            <person name="White J."/>
            <person name="Yandava C."/>
            <person name="Haas B."/>
            <person name="Henn M.R."/>
            <person name="Nusbaum C."/>
            <person name="Birren B."/>
        </authorList>
    </citation>
    <scope>NUCLEOTIDE SEQUENCE [LARGE SCALE GENOMIC DNA]</scope>
</reference>
<feature type="region of interest" description="Disordered" evidence="1">
    <location>
        <begin position="1"/>
        <end position="20"/>
    </location>
</feature>
<accession>A0A1S0TL36</accession>
<evidence type="ECO:0000313" key="2">
    <source>
        <dbReference type="EMBL" id="EFO15224.1"/>
    </source>
</evidence>
<proteinExistence type="predicted"/>
<dbReference type="InParanoid" id="A0A1S0TL36"/>
<dbReference type="KEGG" id="loa:LOAG_13288"/>
<protein>
    <submittedName>
        <fullName evidence="2">Uncharacterized protein</fullName>
    </submittedName>
</protein>
<organism evidence="2">
    <name type="scientific">Loa loa</name>
    <name type="common">Eye worm</name>
    <name type="synonym">Filaria loa</name>
    <dbReference type="NCBI Taxonomy" id="7209"/>
    <lineage>
        <taxon>Eukaryota</taxon>
        <taxon>Metazoa</taxon>
        <taxon>Ecdysozoa</taxon>
        <taxon>Nematoda</taxon>
        <taxon>Chromadorea</taxon>
        <taxon>Rhabditida</taxon>
        <taxon>Spirurina</taxon>
        <taxon>Spiruromorpha</taxon>
        <taxon>Filarioidea</taxon>
        <taxon>Onchocercidae</taxon>
        <taxon>Loa</taxon>
    </lineage>
</organism>
<dbReference type="CTD" id="9950759"/>
<dbReference type="EMBL" id="JH712248">
    <property type="protein sequence ID" value="EFO15224.1"/>
    <property type="molecule type" value="Genomic_DNA"/>
</dbReference>
<sequence>MNEMVKNGHPNGQLHDEKEQRLSSLCYRKKKKNYEPNILRNQSTELIAIDGRLMRPMDGRQLLWSKEQWMATNSFTGVDCVAYTLITRMSFSIRRFTSTSTFT</sequence>
<dbReference type="RefSeq" id="XP_003148845.1">
    <property type="nucleotide sequence ID" value="XM_003148797.1"/>
</dbReference>
<dbReference type="GeneID" id="9950759"/>
<gene>
    <name evidence="2" type="ORF">LOAG_13288</name>
</gene>
<dbReference type="AlphaFoldDB" id="A0A1S0TL36"/>
<evidence type="ECO:0000256" key="1">
    <source>
        <dbReference type="SAM" id="MobiDB-lite"/>
    </source>
</evidence>